<sequence length="401" mass="43926">MMLLLVRVRRCMLLLVVVVFLSGSLLNLYRVSQSHQRQQRRQRRRDFFYMDLVSPPPILLKSPHNLMMPSSLPDSIRQLVSNQICMPMPVLDLDESASASASSSRHQRRSVVPPMSHPVLISNSIINNNTSFAFLRRSVNETAQELLKMSSAECLGSTVRPKVASRGGGTAAAGRWAGLLTPFAEGAGCPTTPPSLDTFVKRFLRGDARLNARDCEPANGNPKCRNERGFARVDGLMPSCERACGSAAAGGCGMPLMLFDWPISPACQISWNSQDVVRHLEFLPTTTVITLFVASRGTGAKLHVDGRNTSFWSGVLAGTKEWVVFEPNVIQRLVAANSNNLTTKTHVDEPDVLFSRNFDVPSGIRCWVAEQKAGDVVHVPNNFAHQVKNGVDGAIALSSNY</sequence>
<dbReference type="Gene3D" id="2.60.120.650">
    <property type="entry name" value="Cupin"/>
    <property type="match status" value="1"/>
</dbReference>
<dbReference type="SUPFAM" id="SSF51197">
    <property type="entry name" value="Clavaminate synthase-like"/>
    <property type="match status" value="1"/>
</dbReference>
<evidence type="ECO:0000313" key="2">
    <source>
        <dbReference type="EMBL" id="CAD8217337.1"/>
    </source>
</evidence>
<dbReference type="InterPro" id="IPR050910">
    <property type="entry name" value="JMJD6_ArgDemeth/LysHydrox"/>
</dbReference>
<dbReference type="InterPro" id="IPR003347">
    <property type="entry name" value="JmjC_dom"/>
</dbReference>
<organism evidence="2">
    <name type="scientific">Pycnococcus provasolii</name>
    <dbReference type="NCBI Taxonomy" id="41880"/>
    <lineage>
        <taxon>Eukaryota</taxon>
        <taxon>Viridiplantae</taxon>
        <taxon>Chlorophyta</taxon>
        <taxon>Pseudoscourfieldiophyceae</taxon>
        <taxon>Pseudoscourfieldiales</taxon>
        <taxon>Pycnococcaceae</taxon>
        <taxon>Pycnococcus</taxon>
    </lineage>
</organism>
<dbReference type="AlphaFoldDB" id="A0A7R9XNP0"/>
<dbReference type="Pfam" id="PF02373">
    <property type="entry name" value="JmjC"/>
    <property type="match status" value="1"/>
</dbReference>
<dbReference type="PROSITE" id="PS51184">
    <property type="entry name" value="JMJC"/>
    <property type="match status" value="1"/>
</dbReference>
<evidence type="ECO:0000259" key="1">
    <source>
        <dbReference type="PROSITE" id="PS51184"/>
    </source>
</evidence>
<accession>A0A7R9XNP0</accession>
<reference evidence="2" key="1">
    <citation type="submission" date="2021-01" db="EMBL/GenBank/DDBJ databases">
        <authorList>
            <person name="Corre E."/>
            <person name="Pelletier E."/>
            <person name="Niang G."/>
            <person name="Scheremetjew M."/>
            <person name="Finn R."/>
            <person name="Kale V."/>
            <person name="Holt S."/>
            <person name="Cochrane G."/>
            <person name="Meng A."/>
            <person name="Brown T."/>
            <person name="Cohen L."/>
        </authorList>
    </citation>
    <scope>NUCLEOTIDE SEQUENCE</scope>
    <source>
        <strain evidence="2">RCC251</strain>
    </source>
</reference>
<dbReference type="PANTHER" id="PTHR12480">
    <property type="entry name" value="ARGININE DEMETHYLASE AND LYSYL-HYDROXYLASE JMJD"/>
    <property type="match status" value="1"/>
</dbReference>
<dbReference type="EMBL" id="HBDW01001140">
    <property type="protein sequence ID" value="CAD8217337.1"/>
    <property type="molecule type" value="Transcribed_RNA"/>
</dbReference>
<proteinExistence type="predicted"/>
<feature type="domain" description="JmjC" evidence="1">
    <location>
        <begin position="258"/>
        <end position="401"/>
    </location>
</feature>
<name>A0A7R9XNP0_9CHLO</name>
<gene>
    <name evidence="2" type="ORF">PPRO1472_LOCUS777</name>
</gene>
<protein>
    <recommendedName>
        <fullName evidence="1">JmjC domain-containing protein</fullName>
    </recommendedName>
</protein>